<accession>A0ABQ2H413</accession>
<sequence>MRRAIIGLMEAYRPSIWPTPQIKLKAAMWMMTSCFVFMGEVLKVADTFTLSRDFGYARARSAAERALEHMGQVEAPVTISKIYRFPSQYEPS</sequence>
<dbReference type="Proteomes" id="UP000616499">
    <property type="component" value="Unassembled WGS sequence"/>
</dbReference>
<evidence type="ECO:0000313" key="1">
    <source>
        <dbReference type="EMBL" id="GGM30146.1"/>
    </source>
</evidence>
<name>A0ABQ2H413_9PSED</name>
<gene>
    <name evidence="1" type="ORF">GCM10009425_45940</name>
</gene>
<proteinExistence type="predicted"/>
<keyword evidence="2" id="KW-1185">Reference proteome</keyword>
<organism evidence="1 2">
    <name type="scientific">Pseudomonas asuensis</name>
    <dbReference type="NCBI Taxonomy" id="1825787"/>
    <lineage>
        <taxon>Bacteria</taxon>
        <taxon>Pseudomonadati</taxon>
        <taxon>Pseudomonadota</taxon>
        <taxon>Gammaproteobacteria</taxon>
        <taxon>Pseudomonadales</taxon>
        <taxon>Pseudomonadaceae</taxon>
        <taxon>Pseudomonas</taxon>
    </lineage>
</organism>
<evidence type="ECO:0000313" key="2">
    <source>
        <dbReference type="Proteomes" id="UP000616499"/>
    </source>
</evidence>
<comment type="caution">
    <text evidence="1">The sequence shown here is derived from an EMBL/GenBank/DDBJ whole genome shotgun (WGS) entry which is preliminary data.</text>
</comment>
<protein>
    <submittedName>
        <fullName evidence="1">Uncharacterized protein</fullName>
    </submittedName>
</protein>
<dbReference type="EMBL" id="BMNW01000017">
    <property type="protein sequence ID" value="GGM30146.1"/>
    <property type="molecule type" value="Genomic_DNA"/>
</dbReference>
<reference evidence="2" key="1">
    <citation type="journal article" date="2019" name="Int. J. Syst. Evol. Microbiol.">
        <title>The Global Catalogue of Microorganisms (GCM) 10K type strain sequencing project: providing services to taxonomists for standard genome sequencing and annotation.</title>
        <authorList>
            <consortium name="The Broad Institute Genomics Platform"/>
            <consortium name="The Broad Institute Genome Sequencing Center for Infectious Disease"/>
            <person name="Wu L."/>
            <person name="Ma J."/>
        </authorList>
    </citation>
    <scope>NUCLEOTIDE SEQUENCE [LARGE SCALE GENOMIC DNA]</scope>
    <source>
        <strain evidence="2">JCM 13501</strain>
    </source>
</reference>